<dbReference type="Proteomes" id="UP000233786">
    <property type="component" value="Unassembled WGS sequence"/>
</dbReference>
<sequence length="390" mass="40687">MSQHPHVIGWAHTRFGKSDHPDVESLMAEVSAAAVEDAGLTAADIDAISVGVYGTDTTQQRFEAALVGTGTPELGRVRAVRSENACATGSAALYAAFDMVEAGRARAVLVVGAEKMTRAPAATVNDVLLGAAYLPTEQQYGSFPAVFAWLANQYAQRYSNPRDALARIAAKNHRNGVDNPYAHMQRDLGYEFCATPSERNPVVADPLLRTDCSMVSDGAAAVVVTTADVARTARRAVAVRGRAQANDPMPLASRSDPLSFDAAANAFRSALAEAGVGLDDLDLIETHDCFTVAELLQYEAFGLAAPGKGTLLPVEGGTDRDGKLPVNVSGGLKAKGHPIGATGVSQHAIAAMQLVGEASGMQLPRAERAVVFNMGGAAVANYATVLEAGR</sequence>
<dbReference type="EMBL" id="PJNB01000001">
    <property type="protein sequence ID" value="PKW16648.1"/>
    <property type="molecule type" value="Genomic_DNA"/>
</dbReference>
<evidence type="ECO:0000313" key="4">
    <source>
        <dbReference type="Proteomes" id="UP000233786"/>
    </source>
</evidence>
<protein>
    <submittedName>
        <fullName evidence="3">Acetyl-CoA C-acetyltransferase</fullName>
    </submittedName>
</protein>
<dbReference type="GO" id="GO:0016747">
    <property type="term" value="F:acyltransferase activity, transferring groups other than amino-acyl groups"/>
    <property type="evidence" value="ECO:0007669"/>
    <property type="project" value="InterPro"/>
</dbReference>
<evidence type="ECO:0000313" key="3">
    <source>
        <dbReference type="EMBL" id="PKW16648.1"/>
    </source>
</evidence>
<proteinExistence type="predicted"/>
<dbReference type="AlphaFoldDB" id="A0A2N3Y142"/>
<evidence type="ECO:0000259" key="2">
    <source>
        <dbReference type="Pfam" id="PF22691"/>
    </source>
</evidence>
<dbReference type="NCBIfam" id="NF005704">
    <property type="entry name" value="PRK07516.1"/>
    <property type="match status" value="1"/>
</dbReference>
<reference evidence="3" key="1">
    <citation type="submission" date="2017-12" db="EMBL/GenBank/DDBJ databases">
        <title>Sequencing the genomes of 1000 Actinobacteria strains.</title>
        <authorList>
            <person name="Klenk H.-P."/>
        </authorList>
    </citation>
    <scope>NUCLEOTIDE SEQUENCE [LARGE SCALE GENOMIC DNA]</scope>
    <source>
        <strain evidence="3">DSM 44228</strain>
    </source>
</reference>
<dbReference type="PANTHER" id="PTHR42870:SF1">
    <property type="entry name" value="NON-SPECIFIC LIPID-TRANSFER PROTEIN-LIKE 2"/>
    <property type="match status" value="1"/>
</dbReference>
<dbReference type="InterPro" id="IPR055140">
    <property type="entry name" value="Thiolase_C_2"/>
</dbReference>
<dbReference type="Pfam" id="PF22691">
    <property type="entry name" value="Thiolase_C_1"/>
    <property type="match status" value="1"/>
</dbReference>
<dbReference type="RefSeq" id="WP_010315161.1">
    <property type="nucleotide sequence ID" value="NZ_CP061007.1"/>
</dbReference>
<dbReference type="InterPro" id="IPR020616">
    <property type="entry name" value="Thiolase_N"/>
</dbReference>
<dbReference type="PANTHER" id="PTHR42870">
    <property type="entry name" value="ACETYL-COA C-ACETYLTRANSFERASE"/>
    <property type="match status" value="1"/>
</dbReference>
<dbReference type="SUPFAM" id="SSF53901">
    <property type="entry name" value="Thiolase-like"/>
    <property type="match status" value="1"/>
</dbReference>
<dbReference type="OrthoDB" id="9785768at2"/>
<dbReference type="Pfam" id="PF00108">
    <property type="entry name" value="Thiolase_N"/>
    <property type="match status" value="1"/>
</dbReference>
<name>A0A2N3Y142_SACSN</name>
<feature type="domain" description="Thiolase N-terminal" evidence="1">
    <location>
        <begin position="7"/>
        <end position="227"/>
    </location>
</feature>
<organism evidence="3 4">
    <name type="scientific">Saccharopolyspora spinosa</name>
    <dbReference type="NCBI Taxonomy" id="60894"/>
    <lineage>
        <taxon>Bacteria</taxon>
        <taxon>Bacillati</taxon>
        <taxon>Actinomycetota</taxon>
        <taxon>Actinomycetes</taxon>
        <taxon>Pseudonocardiales</taxon>
        <taxon>Pseudonocardiaceae</taxon>
        <taxon>Saccharopolyspora</taxon>
    </lineage>
</organism>
<dbReference type="CDD" id="cd00829">
    <property type="entry name" value="SCP-x_thiolase"/>
    <property type="match status" value="1"/>
</dbReference>
<accession>A0A2N3Y142</accession>
<gene>
    <name evidence="3" type="ORF">A8926_4501</name>
</gene>
<keyword evidence="4" id="KW-1185">Reference proteome</keyword>
<evidence type="ECO:0000259" key="1">
    <source>
        <dbReference type="Pfam" id="PF00108"/>
    </source>
</evidence>
<dbReference type="Gene3D" id="3.40.47.10">
    <property type="match status" value="1"/>
</dbReference>
<feature type="domain" description="Thiolase C-terminal" evidence="2">
    <location>
        <begin position="244"/>
        <end position="387"/>
    </location>
</feature>
<dbReference type="STRING" id="994479.GCA_000194155_07441"/>
<dbReference type="InterPro" id="IPR002155">
    <property type="entry name" value="Thiolase"/>
</dbReference>
<dbReference type="PIRSF" id="PIRSF000429">
    <property type="entry name" value="Ac-CoA_Ac_transf"/>
    <property type="match status" value="1"/>
</dbReference>
<comment type="caution">
    <text evidence="3">The sequence shown here is derived from an EMBL/GenBank/DDBJ whole genome shotgun (WGS) entry which is preliminary data.</text>
</comment>
<dbReference type="InterPro" id="IPR016039">
    <property type="entry name" value="Thiolase-like"/>
</dbReference>